<evidence type="ECO:0000313" key="1">
    <source>
        <dbReference type="EMBL" id="SFS96580.1"/>
    </source>
</evidence>
<evidence type="ECO:0008006" key="3">
    <source>
        <dbReference type="Google" id="ProtNLM"/>
    </source>
</evidence>
<dbReference type="AlphaFoldDB" id="A0A1I6U543"/>
<name>A0A1I6U543_9GAMM</name>
<protein>
    <recommendedName>
        <fullName evidence="3">DUF4393 domain-containing protein</fullName>
    </recommendedName>
</protein>
<dbReference type="RefSeq" id="WP_074946374.1">
    <property type="nucleotide sequence ID" value="NZ_FOZU01000014.1"/>
</dbReference>
<organism evidence="1 2">
    <name type="scientific">Acinetobacter bohemicus</name>
    <dbReference type="NCBI Taxonomy" id="1435036"/>
    <lineage>
        <taxon>Bacteria</taxon>
        <taxon>Pseudomonadati</taxon>
        <taxon>Pseudomonadota</taxon>
        <taxon>Gammaproteobacteria</taxon>
        <taxon>Moraxellales</taxon>
        <taxon>Moraxellaceae</taxon>
        <taxon>Acinetobacter</taxon>
    </lineage>
</organism>
<accession>A0A1I6U543</accession>
<proteinExistence type="predicted"/>
<dbReference type="EMBL" id="FOZU01000014">
    <property type="protein sequence ID" value="SFS96580.1"/>
    <property type="molecule type" value="Genomic_DNA"/>
</dbReference>
<gene>
    <name evidence="1" type="ORF">SAMN05444586_101472</name>
</gene>
<sequence>MSNNKLASELVLTATENLADEFLFKTANTFLEDAIKSIPFASLITGSIETYSRFRTLKEQRQLLAFIQEAENINQGFIEKFFKDKNNTQLGFEILGVLDQTYLEQQAKMIGRVTLLFKDGKISKQDLDKYTYIITRLNSHFILLINELYSIETNQDDPEFEFDIENPNMEFVNFGFLKEVPSPLYPGSTQITRFRRTNSFYYFYENIFKD</sequence>
<dbReference type="Proteomes" id="UP000182827">
    <property type="component" value="Unassembled WGS sequence"/>
</dbReference>
<reference evidence="2" key="1">
    <citation type="submission" date="2016-10" db="EMBL/GenBank/DDBJ databases">
        <authorList>
            <person name="Varghese N."/>
            <person name="Submissions S."/>
        </authorList>
    </citation>
    <scope>NUCLEOTIDE SEQUENCE [LARGE SCALE GENOMIC DNA]</scope>
    <source>
        <strain evidence="2">ANC 5076</strain>
    </source>
</reference>
<keyword evidence="2" id="KW-1185">Reference proteome</keyword>
<evidence type="ECO:0000313" key="2">
    <source>
        <dbReference type="Proteomes" id="UP000182827"/>
    </source>
</evidence>